<evidence type="ECO:0000313" key="2">
    <source>
        <dbReference type="EMBL" id="SFF14277.1"/>
    </source>
</evidence>
<protein>
    <submittedName>
        <fullName evidence="2">Putative two-component system response regulator</fullName>
    </submittedName>
</protein>
<dbReference type="InterPro" id="IPR052020">
    <property type="entry name" value="Cyclic_di-GMP/3'3'-cGAMP_PDE"/>
</dbReference>
<dbReference type="Gene3D" id="1.10.3210.10">
    <property type="entry name" value="Hypothetical protein af1432"/>
    <property type="match status" value="1"/>
</dbReference>
<feature type="domain" description="HD-GYP" evidence="1">
    <location>
        <begin position="38"/>
        <end position="235"/>
    </location>
</feature>
<dbReference type="SUPFAM" id="SSF109604">
    <property type="entry name" value="HD-domain/PDEase-like"/>
    <property type="match status" value="1"/>
</dbReference>
<dbReference type="AlphaFoldDB" id="A0A1I2GBG9"/>
<dbReference type="Pfam" id="PF13487">
    <property type="entry name" value="HD_5"/>
    <property type="match status" value="1"/>
</dbReference>
<dbReference type="PANTHER" id="PTHR45228">
    <property type="entry name" value="CYCLIC DI-GMP PHOSPHODIESTERASE TM_0186-RELATED"/>
    <property type="match status" value="1"/>
</dbReference>
<proteinExistence type="predicted"/>
<evidence type="ECO:0000313" key="3">
    <source>
        <dbReference type="Proteomes" id="UP000199119"/>
    </source>
</evidence>
<dbReference type="GO" id="GO:0008081">
    <property type="term" value="F:phosphoric diester hydrolase activity"/>
    <property type="evidence" value="ECO:0007669"/>
    <property type="project" value="UniProtKB-ARBA"/>
</dbReference>
<dbReference type="Proteomes" id="UP000199119">
    <property type="component" value="Unassembled WGS sequence"/>
</dbReference>
<dbReference type="RefSeq" id="WP_092940731.1">
    <property type="nucleotide sequence ID" value="NZ_FONX01000014.1"/>
</dbReference>
<name>A0A1I2GBG9_9BURK</name>
<evidence type="ECO:0000259" key="1">
    <source>
        <dbReference type="PROSITE" id="PS51832"/>
    </source>
</evidence>
<reference evidence="3" key="1">
    <citation type="submission" date="2016-10" db="EMBL/GenBank/DDBJ databases">
        <authorList>
            <person name="Varghese N."/>
            <person name="Submissions S."/>
        </authorList>
    </citation>
    <scope>NUCLEOTIDE SEQUENCE [LARGE SCALE GENOMIC DNA]</scope>
    <source>
        <strain evidence="3">DSM 27981</strain>
    </source>
</reference>
<dbReference type="InterPro" id="IPR003607">
    <property type="entry name" value="HD/PDEase_dom"/>
</dbReference>
<dbReference type="PANTHER" id="PTHR45228:SF1">
    <property type="entry name" value="CYCLIC DI-GMP PHOSPHODIESTERASE TM_0186"/>
    <property type="match status" value="1"/>
</dbReference>
<dbReference type="SMART" id="SM00471">
    <property type="entry name" value="HDc"/>
    <property type="match status" value="1"/>
</dbReference>
<dbReference type="EMBL" id="FONX01000014">
    <property type="protein sequence ID" value="SFF14277.1"/>
    <property type="molecule type" value="Genomic_DNA"/>
</dbReference>
<dbReference type="CDD" id="cd00077">
    <property type="entry name" value="HDc"/>
    <property type="match status" value="1"/>
</dbReference>
<sequence>MTAWPQEYADAAANAQMERMVADLGRLYHERNRALEEVTRAHHEALLQLSIAAEFKDDDTGVHIVRIGFLAEALALFLGEPPAYAQMLRRAAPMHDIGKIGTPDAVLKKPGPLTPEEREIMQQHTTNGAAILGMSSIPVFRLAAETALSHHERWDGKGYPRGLSGRQIPLSGRIVAVVDFFDALTMDRVYRKAFSVEEALAMLRKEREAAFDPVVVDTFLAHLPAIVALHRRVTEQRPSFRDLVEGTIAL</sequence>
<dbReference type="OrthoDB" id="9763857at2"/>
<gene>
    <name evidence="2" type="ORF">SAMN04489711_11420</name>
</gene>
<accession>A0A1I2GBG9</accession>
<organism evidence="2 3">
    <name type="scientific">Paracidovorax wautersii</name>
    <dbReference type="NCBI Taxonomy" id="1177982"/>
    <lineage>
        <taxon>Bacteria</taxon>
        <taxon>Pseudomonadati</taxon>
        <taxon>Pseudomonadota</taxon>
        <taxon>Betaproteobacteria</taxon>
        <taxon>Burkholderiales</taxon>
        <taxon>Comamonadaceae</taxon>
        <taxon>Paracidovorax</taxon>
    </lineage>
</organism>
<keyword evidence="3" id="KW-1185">Reference proteome</keyword>
<dbReference type="InterPro" id="IPR037522">
    <property type="entry name" value="HD_GYP_dom"/>
</dbReference>
<dbReference type="STRING" id="1177982.SAMN04489711_11420"/>
<dbReference type="PROSITE" id="PS51832">
    <property type="entry name" value="HD_GYP"/>
    <property type="match status" value="1"/>
</dbReference>